<proteinExistence type="predicted"/>
<evidence type="ECO:0000259" key="1">
    <source>
        <dbReference type="Pfam" id="PF00085"/>
    </source>
</evidence>
<dbReference type="RefSeq" id="WP_212189215.1">
    <property type="nucleotide sequence ID" value="NZ_JAGTAR010000008.1"/>
</dbReference>
<dbReference type="AlphaFoldDB" id="A0A941F211"/>
<evidence type="ECO:0000313" key="3">
    <source>
        <dbReference type="Proteomes" id="UP000679220"/>
    </source>
</evidence>
<dbReference type="InterPro" id="IPR013766">
    <property type="entry name" value="Thioredoxin_domain"/>
</dbReference>
<reference evidence="2" key="2">
    <citation type="submission" date="2021-04" db="EMBL/GenBank/DDBJ databases">
        <authorList>
            <person name="Zhang T."/>
            <person name="Zhang Y."/>
            <person name="Lu D."/>
            <person name="Zuo D."/>
            <person name="Du Z."/>
        </authorList>
    </citation>
    <scope>NUCLEOTIDE SEQUENCE</scope>
    <source>
        <strain evidence="2">JR1</strain>
    </source>
</reference>
<dbReference type="Pfam" id="PF00085">
    <property type="entry name" value="Thioredoxin"/>
    <property type="match status" value="1"/>
</dbReference>
<sequence length="151" mass="17002">MTKIFYTFVVGVTILLTAGCNSNKQKTKTETDCSSCESQSCCSSKTSTTTIDTSKVNVVYFHATRRCATCEAVEKVTKETLAKYFDTTVPFHSINREVEKELAKKYEVEWQTLLIMKGDQIKNLTNEAFLNARTKPEKLEALIKSTIESMS</sequence>
<keyword evidence="3" id="KW-1185">Reference proteome</keyword>
<dbReference type="CDD" id="cd02947">
    <property type="entry name" value="TRX_family"/>
    <property type="match status" value="1"/>
</dbReference>
<dbReference type="SUPFAM" id="SSF52833">
    <property type="entry name" value="Thioredoxin-like"/>
    <property type="match status" value="1"/>
</dbReference>
<dbReference type="Gene3D" id="3.40.30.10">
    <property type="entry name" value="Glutaredoxin"/>
    <property type="match status" value="1"/>
</dbReference>
<feature type="domain" description="Thioredoxin" evidence="1">
    <location>
        <begin position="51"/>
        <end position="123"/>
    </location>
</feature>
<organism evidence="2 3">
    <name type="scientific">Carboxylicivirga sediminis</name>
    <dbReference type="NCBI Taxonomy" id="2006564"/>
    <lineage>
        <taxon>Bacteria</taxon>
        <taxon>Pseudomonadati</taxon>
        <taxon>Bacteroidota</taxon>
        <taxon>Bacteroidia</taxon>
        <taxon>Marinilabiliales</taxon>
        <taxon>Marinilabiliaceae</taxon>
        <taxon>Carboxylicivirga</taxon>
    </lineage>
</organism>
<evidence type="ECO:0000313" key="2">
    <source>
        <dbReference type="EMBL" id="MBR8535311.1"/>
    </source>
</evidence>
<dbReference type="InterPro" id="IPR036249">
    <property type="entry name" value="Thioredoxin-like_sf"/>
</dbReference>
<accession>A0A941F211</accession>
<dbReference type="PROSITE" id="PS51257">
    <property type="entry name" value="PROKAR_LIPOPROTEIN"/>
    <property type="match status" value="1"/>
</dbReference>
<dbReference type="EMBL" id="JAGTAR010000008">
    <property type="protein sequence ID" value="MBR8535311.1"/>
    <property type="molecule type" value="Genomic_DNA"/>
</dbReference>
<dbReference type="Proteomes" id="UP000679220">
    <property type="component" value="Unassembled WGS sequence"/>
</dbReference>
<dbReference type="NCBIfam" id="NF040494">
    <property type="entry name" value="nitrored_ArsF"/>
    <property type="match status" value="1"/>
</dbReference>
<name>A0A941F211_9BACT</name>
<gene>
    <name evidence="2" type="ORF">KDU71_07050</name>
</gene>
<reference evidence="2" key="1">
    <citation type="journal article" date="2018" name="Int. J. Syst. Evol. Microbiol.">
        <title>Carboxylicivirga sediminis sp. nov., isolated from coastal sediment.</title>
        <authorList>
            <person name="Wang F.Q."/>
            <person name="Ren L.H."/>
            <person name="Zou R.J."/>
            <person name="Sun Y.Z."/>
            <person name="Liu X.J."/>
            <person name="Jiang F."/>
            <person name="Liu L.J."/>
        </authorList>
    </citation>
    <scope>NUCLEOTIDE SEQUENCE</scope>
    <source>
        <strain evidence="2">JR1</strain>
    </source>
</reference>
<comment type="caution">
    <text evidence="2">The sequence shown here is derived from an EMBL/GenBank/DDBJ whole genome shotgun (WGS) entry which is preliminary data.</text>
</comment>
<protein>
    <submittedName>
        <fullName evidence="2">Thioredoxin family protein</fullName>
    </submittedName>
</protein>
<dbReference type="InterPro" id="IPR047698">
    <property type="entry name" value="ArsF-like"/>
</dbReference>